<feature type="domain" description="Sodium/calcium exchanger membrane region" evidence="9">
    <location>
        <begin position="877"/>
        <end position="1039"/>
    </location>
</feature>
<gene>
    <name evidence="11" type="ORF">KCU76_g864</name>
</gene>
<dbReference type="InterPro" id="IPR051359">
    <property type="entry name" value="CaCA_antiporter"/>
</dbReference>
<organism evidence="11 12">
    <name type="scientific">Aureobasidium melanogenum</name>
    <name type="common">Aureobasidium pullulans var. melanogenum</name>
    <dbReference type="NCBI Taxonomy" id="46634"/>
    <lineage>
        <taxon>Eukaryota</taxon>
        <taxon>Fungi</taxon>
        <taxon>Dikarya</taxon>
        <taxon>Ascomycota</taxon>
        <taxon>Pezizomycotina</taxon>
        <taxon>Dothideomycetes</taxon>
        <taxon>Dothideomycetidae</taxon>
        <taxon>Dothideales</taxon>
        <taxon>Saccotheciaceae</taxon>
        <taxon>Aureobasidium</taxon>
    </lineage>
</organism>
<feature type="non-terminal residue" evidence="11">
    <location>
        <position position="2348"/>
    </location>
</feature>
<feature type="transmembrane region" description="Helical" evidence="8">
    <location>
        <begin position="188"/>
        <end position="211"/>
    </location>
</feature>
<feature type="compositionally biased region" description="Pro residues" evidence="7">
    <location>
        <begin position="1679"/>
        <end position="1700"/>
    </location>
</feature>
<evidence type="ECO:0000256" key="7">
    <source>
        <dbReference type="SAM" id="MobiDB-lite"/>
    </source>
</evidence>
<evidence type="ECO:0000256" key="4">
    <source>
        <dbReference type="ARBA" id="ARBA00022692"/>
    </source>
</evidence>
<feature type="transmembrane region" description="Helical" evidence="8">
    <location>
        <begin position="875"/>
        <end position="899"/>
    </location>
</feature>
<feature type="transmembrane region" description="Helical" evidence="8">
    <location>
        <begin position="245"/>
        <end position="269"/>
    </location>
</feature>
<evidence type="ECO:0000259" key="9">
    <source>
        <dbReference type="Pfam" id="PF01699"/>
    </source>
</evidence>
<evidence type="ECO:0000256" key="5">
    <source>
        <dbReference type="ARBA" id="ARBA00022989"/>
    </source>
</evidence>
<feature type="compositionally biased region" description="Polar residues" evidence="7">
    <location>
        <begin position="537"/>
        <end position="560"/>
    </location>
</feature>
<evidence type="ECO:0000256" key="6">
    <source>
        <dbReference type="ARBA" id="ARBA00023136"/>
    </source>
</evidence>
<comment type="similarity">
    <text evidence="2">Belongs to the Ca(2+):cation antiporter (CaCA) (TC 2.A.19) family.</text>
</comment>
<feature type="transmembrane region" description="Helical" evidence="8">
    <location>
        <begin position="220"/>
        <end position="239"/>
    </location>
</feature>
<feature type="compositionally biased region" description="Basic and acidic residues" evidence="7">
    <location>
        <begin position="1080"/>
        <end position="1101"/>
    </location>
</feature>
<keyword evidence="5 8" id="KW-1133">Transmembrane helix</keyword>
<comment type="subcellular location">
    <subcellularLocation>
        <location evidence="1">Membrane</location>
        <topology evidence="1">Multi-pass membrane protein</topology>
    </subcellularLocation>
</comment>
<feature type="compositionally biased region" description="Polar residues" evidence="7">
    <location>
        <begin position="1105"/>
        <end position="1132"/>
    </location>
</feature>
<reference evidence="11" key="1">
    <citation type="journal article" date="2021" name="J Fungi (Basel)">
        <title>Virulence traits and population genomics of the black yeast Aureobasidium melanogenum.</title>
        <authorList>
            <person name="Cernosa A."/>
            <person name="Sun X."/>
            <person name="Gostincar C."/>
            <person name="Fang C."/>
            <person name="Gunde-Cimerman N."/>
            <person name="Song Z."/>
        </authorList>
    </citation>
    <scope>NUCLEOTIDE SEQUENCE</scope>
    <source>
        <strain evidence="11">EXF-9911</strain>
    </source>
</reference>
<feature type="region of interest" description="Disordered" evidence="7">
    <location>
        <begin position="296"/>
        <end position="324"/>
    </location>
</feature>
<keyword evidence="6 8" id="KW-0472">Membrane</keyword>
<feature type="region of interest" description="Disordered" evidence="7">
    <location>
        <begin position="1834"/>
        <end position="1876"/>
    </location>
</feature>
<feature type="compositionally biased region" description="Pro residues" evidence="7">
    <location>
        <begin position="1373"/>
        <end position="1383"/>
    </location>
</feature>
<evidence type="ECO:0000313" key="12">
    <source>
        <dbReference type="Proteomes" id="UP000779574"/>
    </source>
</evidence>
<feature type="compositionally biased region" description="Basic and acidic residues" evidence="7">
    <location>
        <begin position="1359"/>
        <end position="1372"/>
    </location>
</feature>
<dbReference type="Proteomes" id="UP000779574">
    <property type="component" value="Unassembled WGS sequence"/>
</dbReference>
<feature type="transmembrane region" description="Helical" evidence="8">
    <location>
        <begin position="911"/>
        <end position="934"/>
    </location>
</feature>
<dbReference type="InterPro" id="IPR044880">
    <property type="entry name" value="NCX_ion-bd_dom_sf"/>
</dbReference>
<feature type="transmembrane region" description="Helical" evidence="8">
    <location>
        <begin position="940"/>
        <end position="967"/>
    </location>
</feature>
<feature type="compositionally biased region" description="Basic and acidic residues" evidence="7">
    <location>
        <begin position="1145"/>
        <end position="1156"/>
    </location>
</feature>
<feature type="region of interest" description="Disordered" evidence="7">
    <location>
        <begin position="1647"/>
        <end position="1703"/>
    </location>
</feature>
<feature type="compositionally biased region" description="Polar residues" evidence="7">
    <location>
        <begin position="413"/>
        <end position="429"/>
    </location>
</feature>
<keyword evidence="3" id="KW-0813">Transport</keyword>
<accession>A0A9P8JFF4</accession>
<feature type="compositionally biased region" description="Low complexity" evidence="7">
    <location>
        <begin position="610"/>
        <end position="622"/>
    </location>
</feature>
<feature type="compositionally biased region" description="Basic and acidic residues" evidence="7">
    <location>
        <begin position="735"/>
        <end position="751"/>
    </location>
</feature>
<evidence type="ECO:0008006" key="13">
    <source>
        <dbReference type="Google" id="ProtNLM"/>
    </source>
</evidence>
<feature type="transmembrane region" description="Helical" evidence="8">
    <location>
        <begin position="149"/>
        <end position="168"/>
    </location>
</feature>
<dbReference type="Gene3D" id="1.20.1420.30">
    <property type="entry name" value="NCX, central ion-binding region"/>
    <property type="match status" value="2"/>
</dbReference>
<keyword evidence="4 8" id="KW-0812">Transmembrane</keyword>
<feature type="domain" description="Sodium/calcium exchanger membrane region" evidence="9">
    <location>
        <begin position="125"/>
        <end position="264"/>
    </location>
</feature>
<proteinExistence type="inferred from homology"/>
<feature type="transmembrane region" description="Helical" evidence="8">
    <location>
        <begin position="1024"/>
        <end position="1048"/>
    </location>
</feature>
<feature type="region of interest" description="Disordered" evidence="7">
    <location>
        <begin position="494"/>
        <end position="622"/>
    </location>
</feature>
<dbReference type="GO" id="GO:0008324">
    <property type="term" value="F:monoatomic cation transmembrane transporter activity"/>
    <property type="evidence" value="ECO:0007669"/>
    <property type="project" value="TreeGrafter"/>
</dbReference>
<sequence length="2348" mass="258188">MTSLHHLYPKYRAHASSRLHRRRYSPQSFVYTVLLFSLLGLAGYLHRSHPNVQLPPQSYTTLNRRNVGTFASSEEECRLVHKATDQCHYITKHCPAEDPGFYSYLSLFYCSMPHAKPIAFLILVSWLGLLFSTIGIAASDFFCINLSTIATILGMSESMAGVTFLAFGNGSPDVFSTFAAFSTNSSSLAIGELFGAAGFITAVVAGSMALVRPFRVARKAFIRDVGFFTVAAAFSLSFLWDGKLHLWECIIMVVFYVFYVAFVVVWHWWMGVRRRRRERNAAVRGHFLVPGSEEVDAEQNYHDADDEESTTRPSFSRGPSVDDFSVLERGDTPTIVEPYEDEDDDEARDRWLGELKSNMRLTRPGPGSRRNTLTPIRPSLVGALEFQAVLKSLQKARSHQTIPMHTRRYSDDPTFTTAQQQEELSTESDPASRPPFHPTSQSTSPTLERPAPEVFKNKSGRTRAVSANDAAHLRIDPRFVQKHTPRMLDIVEDEDNTLHPPSQRPASFRSMPSGGSARPQTPEVTVSDFDDHLANPWQASNSEGNLTSVHSRGRSTSSISVPVIDVSEEPMVSPSKVSHHSSPSHSPRTFGKDLYNLKIPASSQISPNTSAPSSPFPAYYEPSSASSSRPPSLYLPPASVSVASCPLTHMDDEQDEKPLRWWPYKILPPPLVLLYRLFPTVEHWRDKNWWERLLAIIAAPSMFLLIVTLPVVESSREEAEEEIDIIDPIGSRPPSIDHRGDESPLSHHSDYVHPSAGPGAGSAAVATHIERDYLSVPGERDPLISPAASSALPSPTTPSAKLQPQYWNRWLTIVQLFLAPLLIVVVIYTQYLDVTDSIKPLVRPMLISLLVSVVLLIPLLLTTTPTQRPKPYNTILSMAGFVVSIAWISTIAAQVVAVLKALAIIMNMSHAIMGLTIFAVGNSLGDLVADITVARLGYPIMALSACLGGPMLNILLGIGLSGSWILIRGAEHRHAKHPGKPIHFRTYEIQVGQTLIVSGVTLLVTLIGLLIAVPLNKWVLSRKIGWVLIGLWCISTTINVVLEVLGIGESGSEEKRSMAVGFGSRANFSAYSSTGSQPHSYHDDVDDRSYDHSDYDPHDHPGAYSTLTSSESDISPNDSASIPAARTSSHARYQSHPHLHPPHPPSHERSRQERPPRKTRQRRPPAEYYSQPEPGRHSTYPEHISTPSDPSELSARMPNHYDHPAAYSARTSYHEGKHEGLYAEPHWPGQHAHYPHTMTSSTSSTSHYTNPAALAPYDYAYAGQAQYYAGQASAGNPFITAPPHAPSPQPGYTYDSYTGIYHQQRPEMLPRNSMAYLTPEMQYPGYPPRPYSVPQNMMQAMIPPGYPHLYQPHASPPVPDEKPAKAEKKEEPPPAPPAPPPPTAEEIKKKMEEEAALQAENLVKALKALQADEKAAAAAAAEQQSKAQAESDKIATLLADFEKQRLAREEAAAAKAAKEKAEAEAKAAREKELADAATAARENAEKEAAAAAALAKAENEKAIAEAKAEHEKKMAEAKAAADAAEAAKKAAEEELKKNAPAPDADKAPLKFTDAVDRSFTLPWHLVKTWKGMETLIRQAFVNIERIGPHVANGHYHLLGPNNEIILPQVWDVVVQPGWDIKMQLWPLPPDPEEKPIIGIGGFGPDIHSVVQEPRPIKPKQGRTQVSGNKSAGKRASVGPAPPPPPPAPVQLASPPPPPVHMPTVLPGHDNLDDPIIQIVEDSGKTGGGGGHKPRNGANGGKKKQVPAFTRWMLGGTTRPRPKGAEKPAAGVKSMDLPKLSVTTHSTLTFPGERMEQSPASTGRSMVSSACAVNNLDITSPSSIDFIKSSAAKHPIKASSGEHTEKSPTSTDGSKTSSAVSAAGSDPNHPSSPDFNNLPVELKKMVVHHAEDSCLPNLRLVNKELNAIATKPFGERLLAERRFMLSEYSLQGLIDLSAHPDLGPCVRKVLLNTHGFTEKIGEWPKVIGKHMSKTECRAVWKRIRVAKHESTDFVETPEVVDLLSQALSNLKKHGQRVTLGIFDDVVYGPEPEDDILRKSYGFDKLWGDISPLDELTPDHWYAQGEITFDILLEALTQSESYFPSLELDLASALRNPRSDLDQSLHLAVTAKDGKIPPDLDICIKAGLDWTFWFFRRDDVHDDLVFEYEGTTIEVCGEDEVDPDFLPEVIHSFPSEPRYDYGSGTCSLYSRCVLGRFNFTLSSENMTEIRISSCATEAHFLVYGICALGKAKLEKLVLTDLHLFGPGSRGFVDEKNKAWPWIEGFLDLIGHNCPNLRSLKMGRVFFHAEDKPGRAVIVEKHRSWEGVDGVLTGLVSLISEMTTLDAEQRKLWHEGKIDSDGHALTDNSEQ</sequence>
<feature type="domain" description="Ubiquitin-like" evidence="10">
    <location>
        <begin position="1545"/>
        <end position="1627"/>
    </location>
</feature>
<feature type="compositionally biased region" description="Low complexity" evidence="7">
    <location>
        <begin position="572"/>
        <end position="587"/>
    </location>
</feature>
<evidence type="ECO:0000313" key="11">
    <source>
        <dbReference type="EMBL" id="KAG9700334.1"/>
    </source>
</evidence>
<feature type="transmembrane region" description="Helical" evidence="8">
    <location>
        <begin position="987"/>
        <end position="1012"/>
    </location>
</feature>
<dbReference type="EMBL" id="JAHFXF010000018">
    <property type="protein sequence ID" value="KAG9700334.1"/>
    <property type="molecule type" value="Genomic_DNA"/>
</dbReference>
<feature type="region of interest" description="Disordered" evidence="7">
    <location>
        <begin position="1344"/>
        <end position="1385"/>
    </location>
</feature>
<evidence type="ECO:0000256" key="3">
    <source>
        <dbReference type="ARBA" id="ARBA00022448"/>
    </source>
</evidence>
<feature type="transmembrane region" description="Helical" evidence="8">
    <location>
        <begin position="841"/>
        <end position="863"/>
    </location>
</feature>
<evidence type="ECO:0000256" key="8">
    <source>
        <dbReference type="SAM" id="Phobius"/>
    </source>
</evidence>
<dbReference type="Pfam" id="PF01699">
    <property type="entry name" value="Na_Ca_ex"/>
    <property type="match status" value="2"/>
</dbReference>
<dbReference type="GO" id="GO:0006874">
    <property type="term" value="P:intracellular calcium ion homeostasis"/>
    <property type="evidence" value="ECO:0007669"/>
    <property type="project" value="TreeGrafter"/>
</dbReference>
<name>A0A9P8JFF4_AURME</name>
<feature type="region of interest" description="Disordered" evidence="7">
    <location>
        <begin position="1525"/>
        <end position="1546"/>
    </location>
</feature>
<dbReference type="GO" id="GO:0016020">
    <property type="term" value="C:membrane"/>
    <property type="evidence" value="ECO:0007669"/>
    <property type="project" value="UniProtKB-SubCell"/>
</dbReference>
<feature type="region of interest" description="Disordered" evidence="7">
    <location>
        <begin position="1719"/>
        <end position="1743"/>
    </location>
</feature>
<evidence type="ECO:0000256" key="1">
    <source>
        <dbReference type="ARBA" id="ARBA00004141"/>
    </source>
</evidence>
<feature type="region of interest" description="Disordered" evidence="7">
    <location>
        <begin position="727"/>
        <end position="752"/>
    </location>
</feature>
<feature type="transmembrane region" description="Helical" evidence="8">
    <location>
        <begin position="28"/>
        <end position="46"/>
    </location>
</feature>
<feature type="region of interest" description="Disordered" evidence="7">
    <location>
        <begin position="397"/>
        <end position="469"/>
    </location>
</feature>
<dbReference type="Pfam" id="PF22893">
    <property type="entry name" value="ULD_2"/>
    <property type="match status" value="1"/>
</dbReference>
<feature type="compositionally biased region" description="Polar residues" evidence="7">
    <location>
        <begin position="1846"/>
        <end position="1859"/>
    </location>
</feature>
<evidence type="ECO:0000256" key="2">
    <source>
        <dbReference type="ARBA" id="ARBA00008170"/>
    </source>
</evidence>
<dbReference type="PANTHER" id="PTHR12266">
    <property type="entry name" value="NA+/CA2+ K+ INDEPENDENT EXCHANGER"/>
    <property type="match status" value="1"/>
</dbReference>
<feature type="region of interest" description="Disordered" evidence="7">
    <location>
        <begin position="1753"/>
        <end position="1772"/>
    </location>
</feature>
<dbReference type="OrthoDB" id="407410at2759"/>
<dbReference type="PANTHER" id="PTHR12266:SF0">
    <property type="entry name" value="MITOCHONDRIAL SODIUM_CALCIUM EXCHANGER PROTEIN"/>
    <property type="match status" value="1"/>
</dbReference>
<feature type="transmembrane region" description="Helical" evidence="8">
    <location>
        <begin position="810"/>
        <end position="829"/>
    </location>
</feature>
<protein>
    <recommendedName>
        <fullName evidence="13">Sodium/calcium exchanger protein</fullName>
    </recommendedName>
</protein>
<comment type="caution">
    <text evidence="11">The sequence shown here is derived from an EMBL/GenBank/DDBJ whole genome shotgun (WGS) entry which is preliminary data.</text>
</comment>
<evidence type="ECO:0000259" key="10">
    <source>
        <dbReference type="Pfam" id="PF22893"/>
    </source>
</evidence>
<feature type="region of interest" description="Disordered" evidence="7">
    <location>
        <begin position="1072"/>
        <end position="1203"/>
    </location>
</feature>
<dbReference type="InterPro" id="IPR004837">
    <property type="entry name" value="NaCa_Exmemb"/>
</dbReference>
<dbReference type="InterPro" id="IPR054464">
    <property type="entry name" value="ULD_fung"/>
</dbReference>
<feature type="transmembrane region" description="Helical" evidence="8">
    <location>
        <begin position="118"/>
        <end position="137"/>
    </location>
</feature>
<reference evidence="11" key="2">
    <citation type="submission" date="2021-08" db="EMBL/GenBank/DDBJ databases">
        <authorList>
            <person name="Gostincar C."/>
            <person name="Sun X."/>
            <person name="Song Z."/>
            <person name="Gunde-Cimerman N."/>
        </authorList>
    </citation>
    <scope>NUCLEOTIDE SEQUENCE</scope>
    <source>
        <strain evidence="11">EXF-9911</strain>
    </source>
</reference>